<reference evidence="1 2" key="1">
    <citation type="submission" date="2021-11" db="EMBL/GenBank/DDBJ databases">
        <title>Black yeast isolated from Biological Soil Crust.</title>
        <authorList>
            <person name="Kurbessoian T."/>
        </authorList>
    </citation>
    <scope>NUCLEOTIDE SEQUENCE [LARGE SCALE GENOMIC DNA]</scope>
    <source>
        <strain evidence="1 2">CCFEE 5522</strain>
    </source>
</reference>
<organism evidence="1 2">
    <name type="scientific">Oleoguttula mirabilis</name>
    <dbReference type="NCBI Taxonomy" id="1507867"/>
    <lineage>
        <taxon>Eukaryota</taxon>
        <taxon>Fungi</taxon>
        <taxon>Dikarya</taxon>
        <taxon>Ascomycota</taxon>
        <taxon>Pezizomycotina</taxon>
        <taxon>Dothideomycetes</taxon>
        <taxon>Dothideomycetidae</taxon>
        <taxon>Mycosphaerellales</taxon>
        <taxon>Teratosphaeriaceae</taxon>
        <taxon>Oleoguttula</taxon>
    </lineage>
</organism>
<comment type="caution">
    <text evidence="1">The sequence shown here is derived from an EMBL/GenBank/DDBJ whole genome shotgun (WGS) entry which is preliminary data.</text>
</comment>
<dbReference type="AlphaFoldDB" id="A0AAV9JKM1"/>
<evidence type="ECO:0008006" key="3">
    <source>
        <dbReference type="Google" id="ProtNLM"/>
    </source>
</evidence>
<dbReference type="Proteomes" id="UP001324427">
    <property type="component" value="Unassembled WGS sequence"/>
</dbReference>
<evidence type="ECO:0000313" key="1">
    <source>
        <dbReference type="EMBL" id="KAK4546022.1"/>
    </source>
</evidence>
<evidence type="ECO:0000313" key="2">
    <source>
        <dbReference type="Proteomes" id="UP001324427"/>
    </source>
</evidence>
<sequence>MLKVSNDVDTLLFSGTLSHRVLVHWIDVAIYFEAVGNGFPGESHLNKDTAAFTNGPPPPIRQYVRPAIYFDAAQGFEQQQSRGFALDLFVHEMLHAYLFVATEGLRWRRSGGINALFHGPLSRVTCNVLAERLGFPGA</sequence>
<proteinExistence type="predicted"/>
<dbReference type="EMBL" id="JAVFHQ010000016">
    <property type="protein sequence ID" value="KAK4546022.1"/>
    <property type="molecule type" value="Genomic_DNA"/>
</dbReference>
<protein>
    <recommendedName>
        <fullName evidence="3">SprT-like domain-containing protein</fullName>
    </recommendedName>
</protein>
<name>A0AAV9JKM1_9PEZI</name>
<gene>
    <name evidence="1" type="ORF">LTR36_002159</name>
</gene>
<accession>A0AAV9JKM1</accession>
<keyword evidence="2" id="KW-1185">Reference proteome</keyword>